<dbReference type="AlphaFoldDB" id="A0A0H2UV99"/>
<dbReference type="EMBL" id="AE014074">
    <property type="protein sequence ID" value="AAM79693.1"/>
    <property type="molecule type" value="Genomic_DNA"/>
</dbReference>
<gene>
    <name evidence="1" type="ordered locus">SpyM3_1086</name>
</gene>
<evidence type="ECO:0008006" key="3">
    <source>
        <dbReference type="Google" id="ProtNLM"/>
    </source>
</evidence>
<sequence>MANPNGSVTIHAKIGTAETCITDNSDQTLVTYNLNVVAYNTNNEDNIAVAVMYPHITNISAKM</sequence>
<proteinExistence type="predicted"/>
<protein>
    <recommendedName>
        <fullName evidence="3">Penicillin-binding protein</fullName>
    </recommendedName>
</protein>
<dbReference type="Proteomes" id="UP000000564">
    <property type="component" value="Chromosome"/>
</dbReference>
<dbReference type="KEGG" id="spg:SpyM3_1086"/>
<dbReference type="RefSeq" id="WP_002983936.1">
    <property type="nucleotide sequence ID" value="NC_004070.1"/>
</dbReference>
<evidence type="ECO:0000313" key="2">
    <source>
        <dbReference type="Proteomes" id="UP000000564"/>
    </source>
</evidence>
<organism evidence="1 2">
    <name type="scientific">Streptococcus pyogenes serotype M3 (strain ATCC BAA-595 / MGAS315)</name>
    <dbReference type="NCBI Taxonomy" id="198466"/>
    <lineage>
        <taxon>Bacteria</taxon>
        <taxon>Bacillati</taxon>
        <taxon>Bacillota</taxon>
        <taxon>Bacilli</taxon>
        <taxon>Lactobacillales</taxon>
        <taxon>Streptococcaceae</taxon>
        <taxon>Streptococcus</taxon>
    </lineage>
</organism>
<accession>A0A0H2UV99</accession>
<dbReference type="HOGENOM" id="CLU_2939932_0_0_9"/>
<evidence type="ECO:0000313" key="1">
    <source>
        <dbReference type="EMBL" id="AAM79693.1"/>
    </source>
</evidence>
<reference evidence="1 2" key="1">
    <citation type="journal article" date="2002" name="Proc. Natl. Acad. Sci. U.S.A.">
        <title>Genome sequence of a serotype M3 strain of group A Streptococcus: phage-encoded toxins, the high-virulence phenotype, and clone emergence.</title>
        <authorList>
            <person name="Beres S.B."/>
            <person name="Sylva G.L."/>
            <person name="Barbian K.D."/>
            <person name="Lei B."/>
            <person name="Hoff J.S."/>
            <person name="Mammarella N.D."/>
            <person name="Liu M.Y."/>
            <person name="Smoot J.C."/>
            <person name="Porcella S.F."/>
            <person name="Parkins L.D."/>
            <person name="Campbell D.S."/>
            <person name="Smith T.M."/>
            <person name="McCormick J.K."/>
            <person name="Leung D.Y."/>
            <person name="Schlievert P.M."/>
            <person name="Musser J.M."/>
        </authorList>
    </citation>
    <scope>NUCLEOTIDE SEQUENCE [LARGE SCALE GENOMIC DNA]</scope>
    <source>
        <strain evidence="2">ATCC BAA-595 / MGAS315</strain>
    </source>
</reference>
<name>A0A0H2UV99_STRP3</name>